<dbReference type="EMBL" id="JBHSQW010000002">
    <property type="protein sequence ID" value="MFC5992918.1"/>
    <property type="molecule type" value="Genomic_DNA"/>
</dbReference>
<evidence type="ECO:0000313" key="2">
    <source>
        <dbReference type="Proteomes" id="UP001596302"/>
    </source>
</evidence>
<dbReference type="Proteomes" id="UP001596302">
    <property type="component" value="Unassembled WGS sequence"/>
</dbReference>
<accession>A0ABW1IWS9</accession>
<dbReference type="Gene3D" id="1.20.58.760">
    <property type="entry name" value="Peptidase M41"/>
    <property type="match status" value="1"/>
</dbReference>
<dbReference type="RefSeq" id="WP_379581962.1">
    <property type="nucleotide sequence ID" value="NZ_JBHSQW010000002.1"/>
</dbReference>
<dbReference type="SUPFAM" id="SSF140990">
    <property type="entry name" value="FtsH protease domain-like"/>
    <property type="match status" value="1"/>
</dbReference>
<dbReference type="InterPro" id="IPR037219">
    <property type="entry name" value="Peptidase_M41-like"/>
</dbReference>
<comment type="caution">
    <text evidence="1">The sequence shown here is derived from an EMBL/GenBank/DDBJ whole genome shotgun (WGS) entry which is preliminary data.</text>
</comment>
<protein>
    <submittedName>
        <fullName evidence="1">Uncharacterized protein</fullName>
    </submittedName>
</protein>
<proteinExistence type="predicted"/>
<name>A0ABW1IWS9_9PSEU</name>
<sequence>MIDKSSRRWTVAMHEAAHVVAARQLGWTVRYARIIRDGDEGVMDDAPPHGRDKREVAVESAVISLAGICASARQHWFLPYGCGHDQRDARKALRGTGMSLGDAKYEARRLVNKHWREIERVARQLYRDGEL</sequence>
<keyword evidence="2" id="KW-1185">Reference proteome</keyword>
<organism evidence="1 2">
    <name type="scientific">Pseudonocardia hispaniensis</name>
    <dbReference type="NCBI Taxonomy" id="904933"/>
    <lineage>
        <taxon>Bacteria</taxon>
        <taxon>Bacillati</taxon>
        <taxon>Actinomycetota</taxon>
        <taxon>Actinomycetes</taxon>
        <taxon>Pseudonocardiales</taxon>
        <taxon>Pseudonocardiaceae</taxon>
        <taxon>Pseudonocardia</taxon>
    </lineage>
</organism>
<evidence type="ECO:0000313" key="1">
    <source>
        <dbReference type="EMBL" id="MFC5992918.1"/>
    </source>
</evidence>
<gene>
    <name evidence="1" type="ORF">ACFQE5_01685</name>
</gene>
<reference evidence="2" key="1">
    <citation type="journal article" date="2019" name="Int. J. Syst. Evol. Microbiol.">
        <title>The Global Catalogue of Microorganisms (GCM) 10K type strain sequencing project: providing services to taxonomists for standard genome sequencing and annotation.</title>
        <authorList>
            <consortium name="The Broad Institute Genomics Platform"/>
            <consortium name="The Broad Institute Genome Sequencing Center for Infectious Disease"/>
            <person name="Wu L."/>
            <person name="Ma J."/>
        </authorList>
    </citation>
    <scope>NUCLEOTIDE SEQUENCE [LARGE SCALE GENOMIC DNA]</scope>
    <source>
        <strain evidence="2">CCM 8391</strain>
    </source>
</reference>